<dbReference type="InterPro" id="IPR045809">
    <property type="entry name" value="MobI"/>
</dbReference>
<protein>
    <submittedName>
        <fullName evidence="1">Uncharacterized protein</fullName>
    </submittedName>
</protein>
<reference evidence="1 2" key="1">
    <citation type="submission" date="2018-06" db="EMBL/GenBank/DDBJ databases">
        <authorList>
            <consortium name="Pathogen Informatics"/>
            <person name="Doyle S."/>
        </authorList>
    </citation>
    <scope>NUCLEOTIDE SEQUENCE [LARGE SCALE GENOMIC DNA]</scope>
    <source>
        <strain evidence="1 2">NCTC12119</strain>
    </source>
</reference>
<dbReference type="Pfam" id="PF19456">
    <property type="entry name" value="MobI"/>
    <property type="match status" value="1"/>
</dbReference>
<evidence type="ECO:0000313" key="1">
    <source>
        <dbReference type="EMBL" id="SUY92893.1"/>
    </source>
</evidence>
<dbReference type="Proteomes" id="UP000255528">
    <property type="component" value="Unassembled WGS sequence"/>
</dbReference>
<organism evidence="1 2">
    <name type="scientific">Buttiauxella agrestis</name>
    <dbReference type="NCBI Taxonomy" id="82977"/>
    <lineage>
        <taxon>Bacteria</taxon>
        <taxon>Pseudomonadati</taxon>
        <taxon>Pseudomonadota</taxon>
        <taxon>Gammaproteobacteria</taxon>
        <taxon>Enterobacterales</taxon>
        <taxon>Enterobacteriaceae</taxon>
        <taxon>Buttiauxella</taxon>
    </lineage>
</organism>
<name>A0A381KNG2_9ENTR</name>
<dbReference type="EMBL" id="UIGI01000002">
    <property type="protein sequence ID" value="SUY92893.1"/>
    <property type="molecule type" value="Genomic_DNA"/>
</dbReference>
<dbReference type="RefSeq" id="WP_115632123.1">
    <property type="nucleotide sequence ID" value="NZ_UIGI01000002.1"/>
</dbReference>
<sequence length="157" mass="18165">MNLKTSIDVLTELQQSQTDAIKVYVDQANEICTKYWSDWTVRNKKEIRSSHGETQKWKVLGSYAPKIAIIGSGNKHTVEWNNYSPTAKNRPTLHMSARVKPLKNGDYGVSCFPKHAEWEWEMISEAEEKLKPLRETMELLHKQSIEVGRLIRKTHKA</sequence>
<proteinExistence type="predicted"/>
<gene>
    <name evidence="1" type="ORF">NCTC12119_04923</name>
</gene>
<accession>A0A381KNG2</accession>
<dbReference type="AlphaFoldDB" id="A0A381KNG2"/>
<evidence type="ECO:0000313" key="2">
    <source>
        <dbReference type="Proteomes" id="UP000255528"/>
    </source>
</evidence>